<evidence type="ECO:0000313" key="8">
    <source>
        <dbReference type="Proteomes" id="UP000005207"/>
    </source>
</evidence>
<evidence type="ECO:0000256" key="5">
    <source>
        <dbReference type="ARBA" id="ARBA00023136"/>
    </source>
</evidence>
<dbReference type="Proteomes" id="UP000005207">
    <property type="component" value="Linkage group LG4"/>
</dbReference>
<feature type="transmembrane region" description="Helical" evidence="6">
    <location>
        <begin position="162"/>
        <end position="180"/>
    </location>
</feature>
<keyword evidence="4 6" id="KW-1133">Transmembrane helix</keyword>
<feature type="transmembrane region" description="Helical" evidence="6">
    <location>
        <begin position="42"/>
        <end position="60"/>
    </location>
</feature>
<dbReference type="InParanoid" id="A0A669EGI2"/>
<name>A0A669EGI2_ORENI</name>
<reference evidence="8" key="1">
    <citation type="submission" date="2012-01" db="EMBL/GenBank/DDBJ databases">
        <title>The Genome Sequence of Oreochromis niloticus (Nile Tilapia).</title>
        <authorList>
            <consortium name="Broad Institute Genome Assembly Team"/>
            <consortium name="Broad Institute Sequencing Platform"/>
            <person name="Di Palma F."/>
            <person name="Johnson J."/>
            <person name="Lander E.S."/>
            <person name="Lindblad-Toh K."/>
        </authorList>
    </citation>
    <scope>NUCLEOTIDE SEQUENCE [LARGE SCALE GENOMIC DNA]</scope>
</reference>
<dbReference type="AlphaFoldDB" id="A0A669EGI2"/>
<keyword evidence="8" id="KW-1185">Reference proteome</keyword>
<protein>
    <submittedName>
        <fullName evidence="7">Monocyte to macrophage differentiation associated 2</fullName>
    </submittedName>
</protein>
<evidence type="ECO:0000256" key="6">
    <source>
        <dbReference type="SAM" id="Phobius"/>
    </source>
</evidence>
<feature type="transmembrane region" description="Helical" evidence="6">
    <location>
        <begin position="66"/>
        <end position="86"/>
    </location>
</feature>
<dbReference type="Ensembl" id="ENSONIT00000064210.1">
    <property type="protein sequence ID" value="ENSONIP00000072050.1"/>
    <property type="gene ID" value="ENSONIG00000040581.1"/>
</dbReference>
<sequence>LYHISVKRQKFGFTKFMNCRVPASKRYQPTEYEHVANCATHGLWILPSMVGGSVLYFLSVDRWHRVAAWLYGSGLTGLFITSTLFHTAAWKISHLRCVCVGGGQMCHCVLIVWFTIQSDEHFVCCNPKVLQKHQTRNNNQEISCDFGSQKSNFLMFQVERTGVCELAVGGVFYGVGVVFFKSDGLVPFAHAIWHLFVAVGAGIHYYAIWRYLYLPGTQLQTSR</sequence>
<evidence type="ECO:0000313" key="7">
    <source>
        <dbReference type="Ensembl" id="ENSONIP00000072050.1"/>
    </source>
</evidence>
<dbReference type="GO" id="GO:0016020">
    <property type="term" value="C:membrane"/>
    <property type="evidence" value="ECO:0007669"/>
    <property type="project" value="UniProtKB-SubCell"/>
</dbReference>
<reference evidence="7" key="2">
    <citation type="submission" date="2025-08" db="UniProtKB">
        <authorList>
            <consortium name="Ensembl"/>
        </authorList>
    </citation>
    <scope>IDENTIFICATION</scope>
</reference>
<dbReference type="PANTHER" id="PTHR20855">
    <property type="entry name" value="ADIPOR/PROGESTIN RECEPTOR-RELATED"/>
    <property type="match status" value="1"/>
</dbReference>
<evidence type="ECO:0000256" key="4">
    <source>
        <dbReference type="ARBA" id="ARBA00022989"/>
    </source>
</evidence>
<dbReference type="InterPro" id="IPR004254">
    <property type="entry name" value="AdipoR/HlyIII-related"/>
</dbReference>
<feature type="transmembrane region" description="Helical" evidence="6">
    <location>
        <begin position="192"/>
        <end position="213"/>
    </location>
</feature>
<keyword evidence="5 6" id="KW-0472">Membrane</keyword>
<gene>
    <name evidence="7" type="primary">MMD2</name>
</gene>
<dbReference type="OMA" id="LIPMAHA"/>
<dbReference type="PANTHER" id="PTHR20855:SF137">
    <property type="entry name" value="MONOCYTE TO MACROPHAGE DIFFERENTIATION FACTOR 2"/>
    <property type="match status" value="1"/>
</dbReference>
<evidence type="ECO:0000256" key="1">
    <source>
        <dbReference type="ARBA" id="ARBA00004141"/>
    </source>
</evidence>
<reference evidence="7" key="3">
    <citation type="submission" date="2025-09" db="UniProtKB">
        <authorList>
            <consortium name="Ensembl"/>
        </authorList>
    </citation>
    <scope>IDENTIFICATION</scope>
</reference>
<accession>A0A669EGI2</accession>
<evidence type="ECO:0000256" key="3">
    <source>
        <dbReference type="ARBA" id="ARBA00022692"/>
    </source>
</evidence>
<keyword evidence="3 6" id="KW-0812">Transmembrane</keyword>
<evidence type="ECO:0000256" key="2">
    <source>
        <dbReference type="ARBA" id="ARBA00007018"/>
    </source>
</evidence>
<comment type="subcellular location">
    <subcellularLocation>
        <location evidence="1">Membrane</location>
        <topology evidence="1">Multi-pass membrane protein</topology>
    </subcellularLocation>
</comment>
<dbReference type="GeneTree" id="ENSGT00940000157972"/>
<organism evidence="7 8">
    <name type="scientific">Oreochromis niloticus</name>
    <name type="common">Nile tilapia</name>
    <name type="synonym">Tilapia nilotica</name>
    <dbReference type="NCBI Taxonomy" id="8128"/>
    <lineage>
        <taxon>Eukaryota</taxon>
        <taxon>Metazoa</taxon>
        <taxon>Chordata</taxon>
        <taxon>Craniata</taxon>
        <taxon>Vertebrata</taxon>
        <taxon>Euteleostomi</taxon>
        <taxon>Actinopterygii</taxon>
        <taxon>Neopterygii</taxon>
        <taxon>Teleostei</taxon>
        <taxon>Neoteleostei</taxon>
        <taxon>Acanthomorphata</taxon>
        <taxon>Ovalentaria</taxon>
        <taxon>Cichlomorphae</taxon>
        <taxon>Cichliformes</taxon>
        <taxon>Cichlidae</taxon>
        <taxon>African cichlids</taxon>
        <taxon>Pseudocrenilabrinae</taxon>
        <taxon>Oreochromini</taxon>
        <taxon>Oreochromis</taxon>
    </lineage>
</organism>
<comment type="similarity">
    <text evidence="2">Belongs to the ADIPOR family.</text>
</comment>
<proteinExistence type="inferred from homology"/>